<reference evidence="12 17" key="2">
    <citation type="submission" date="2016-04" db="EMBL/GenBank/DDBJ databases">
        <title>Complete genome sequence of Thermococcus thioreducens type strain OGL-20P.</title>
        <authorList>
            <person name="Oger P.M."/>
        </authorList>
    </citation>
    <scope>NUCLEOTIDE SEQUENCE [LARGE SCALE GENOMIC DNA]</scope>
    <source>
        <strain evidence="12 17">OGL-20P</strain>
    </source>
</reference>
<dbReference type="Proteomes" id="UP000051862">
    <property type="component" value="Unassembled WGS sequence"/>
</dbReference>
<keyword evidence="1 9" id="KW-0240">DNA-directed RNA polymerase</keyword>
<dbReference type="EC" id="2.7.7.101" evidence="9"/>
<dbReference type="Proteomes" id="UP000182125">
    <property type="component" value="Unassembled WGS sequence"/>
</dbReference>
<evidence type="ECO:0000256" key="9">
    <source>
        <dbReference type="HAMAP-Rule" id="MF_00007"/>
    </source>
</evidence>
<keyword evidence="9" id="KW-0271">Exosome</keyword>
<evidence type="ECO:0000313" key="14">
    <source>
        <dbReference type="EMBL" id="SEW09919.1"/>
    </source>
</evidence>
<accession>A0A0Q2RFG6</accession>
<dbReference type="KEGG" id="ttd:A3L14_03570"/>
<proteinExistence type="inferred from homology"/>
<protein>
    <recommendedName>
        <fullName evidence="9">DNA primase DnaG</fullName>
        <ecNumber evidence="9">2.7.7.101</ecNumber>
    </recommendedName>
</protein>
<dbReference type="InterPro" id="IPR006171">
    <property type="entry name" value="TOPRIM_dom"/>
</dbReference>
<evidence type="ECO:0000256" key="10">
    <source>
        <dbReference type="SAM" id="MobiDB-lite"/>
    </source>
</evidence>
<dbReference type="AlphaFoldDB" id="A0A0Q2RFG6"/>
<evidence type="ECO:0000256" key="1">
    <source>
        <dbReference type="ARBA" id="ARBA00022478"/>
    </source>
</evidence>
<dbReference type="FunFam" id="3.40.1360.10:FF:000010">
    <property type="entry name" value="DNA primase DnaG"/>
    <property type="match status" value="1"/>
</dbReference>
<comment type="function">
    <text evidence="9">RNA polymerase that catalyzes the synthesis of short RNA molecules used as primers for DNA polymerase during DNA replication. Also part of the exosome, which is a complex involved in RNA degradation. Acts as a poly(A)-binding protein that enhances the interaction between heteropolymeric, adenine-rich transcripts and the exosome.</text>
</comment>
<keyword evidence="6" id="KW-0479">Metal-binding</keyword>
<dbReference type="PROSITE" id="PS50880">
    <property type="entry name" value="TOPRIM"/>
    <property type="match status" value="1"/>
</dbReference>
<evidence type="ECO:0000256" key="7">
    <source>
        <dbReference type="ARBA" id="ARBA00022842"/>
    </source>
</evidence>
<gene>
    <name evidence="9" type="primary">dnaG</name>
    <name evidence="12" type="ORF">A3L14_03570</name>
    <name evidence="13" type="ORF">AMR53_03995</name>
    <name evidence="14" type="ORF">SAMN05216170_1559</name>
</gene>
<dbReference type="Pfam" id="PF13662">
    <property type="entry name" value="Toprim_4"/>
    <property type="match status" value="1"/>
</dbReference>
<evidence type="ECO:0000313" key="16">
    <source>
        <dbReference type="Proteomes" id="UP000182125"/>
    </source>
</evidence>
<dbReference type="InterPro" id="IPR050219">
    <property type="entry name" value="DnaG_primase"/>
</dbReference>
<evidence type="ECO:0000313" key="13">
    <source>
        <dbReference type="EMBL" id="KQH82758.1"/>
    </source>
</evidence>
<keyword evidence="5 9" id="KW-0235">DNA replication</keyword>
<keyword evidence="7" id="KW-0460">Magnesium</keyword>
<dbReference type="EMBL" id="LIXN01000006">
    <property type="protein sequence ID" value="KQH82758.1"/>
    <property type="molecule type" value="Genomic_DNA"/>
</dbReference>
<dbReference type="Proteomes" id="UP000250136">
    <property type="component" value="Chromosome"/>
</dbReference>
<dbReference type="EMBL" id="FOIW01000002">
    <property type="protein sequence ID" value="SEW09919.1"/>
    <property type="molecule type" value="Genomic_DNA"/>
</dbReference>
<name>A0A0Q2RFG6_9EURY</name>
<evidence type="ECO:0000313" key="17">
    <source>
        <dbReference type="Proteomes" id="UP000250136"/>
    </source>
</evidence>
<evidence type="ECO:0000256" key="6">
    <source>
        <dbReference type="ARBA" id="ARBA00022723"/>
    </source>
</evidence>
<evidence type="ECO:0000256" key="8">
    <source>
        <dbReference type="ARBA" id="ARBA00023163"/>
    </source>
</evidence>
<dbReference type="GO" id="GO:0046872">
    <property type="term" value="F:metal ion binding"/>
    <property type="evidence" value="ECO:0007669"/>
    <property type="project" value="UniProtKB-KW"/>
</dbReference>
<evidence type="ECO:0000256" key="5">
    <source>
        <dbReference type="ARBA" id="ARBA00022705"/>
    </source>
</evidence>
<evidence type="ECO:0000313" key="15">
    <source>
        <dbReference type="Proteomes" id="UP000051862"/>
    </source>
</evidence>
<dbReference type="GeneID" id="33333470"/>
<sequence>MKRKKTVLHHILAEKQKFEKRKEGGGMSAKDEFGTTKYVIYAEFEANGIVERPDVVGAIFGQTEGLLGDDLDLRELQKTGRIGRIRVEVHTKAGKTYGTITVPSSLDRVETAILAAALETIDRVGPAEAKIKVLRIEDVRATKRKYIIERAKEILESLMEQEIPETQELTEEVKKAVRAKELIEYGPEKLPAGPHVPFSDSIIVVEGRADVLNLLKHGIKNAIAVEGTSVPETIIKLSKERIVTAFTDGDRGGELILKELLQVADVDYVARAPEGKEVEELTKKEIVKSLRSKVPAEQVITEIFYKGRNFYDVIKEKEKAKSREEKREAKPPAPAPPVVKAEERKPQPEPRKEERIIKPIQQPRPSELDEFGEFIEKVKASKESMALLLDKDKNTVAEIPVRELTNQLKERKDVYAVVFNGVITQRLIDTVSESGVKYLVGARKYNVVRRPINLKIVTFAE</sequence>
<feature type="domain" description="Toprim" evidence="11">
    <location>
        <begin position="200"/>
        <end position="274"/>
    </location>
</feature>
<dbReference type="InterPro" id="IPR034154">
    <property type="entry name" value="TOPRIM_DnaG/twinkle"/>
</dbReference>
<keyword evidence="2 9" id="KW-0639">Primosome</keyword>
<dbReference type="GO" id="GO:0003899">
    <property type="term" value="F:DNA-directed RNA polymerase activity"/>
    <property type="evidence" value="ECO:0007669"/>
    <property type="project" value="UniProtKB-UniRule"/>
</dbReference>
<reference evidence="13 15" key="1">
    <citation type="submission" date="2015-08" db="EMBL/GenBank/DDBJ databases">
        <title>Thermococcus thioreducens DSM 14981 genome sequencing.</title>
        <authorList>
            <person name="Hong S.-J."/>
            <person name="Kim M.-C."/>
            <person name="Shin J.-H."/>
        </authorList>
    </citation>
    <scope>NUCLEOTIDE SEQUENCE [LARGE SCALE GENOMIC DNA]</scope>
    <source>
        <strain evidence="13 15">DSM 14981</strain>
    </source>
</reference>
<dbReference type="CDD" id="cd01029">
    <property type="entry name" value="TOPRIM_primases"/>
    <property type="match status" value="1"/>
</dbReference>
<dbReference type="PATRIC" id="fig|277988.4.peg.844"/>
<keyword evidence="4 9" id="KW-0548">Nucleotidyltransferase</keyword>
<feature type="region of interest" description="Disordered" evidence="10">
    <location>
        <begin position="321"/>
        <end position="355"/>
    </location>
</feature>
<dbReference type="GO" id="GO:0008143">
    <property type="term" value="F:poly(A) binding"/>
    <property type="evidence" value="ECO:0007669"/>
    <property type="project" value="InterPro"/>
</dbReference>
<dbReference type="HAMAP" id="MF_00007">
    <property type="entry name" value="DNA_primase_DnaG_arc"/>
    <property type="match status" value="1"/>
</dbReference>
<comment type="subunit">
    <text evidence="9">Forms a ternary complex with MCM helicase and DNA. Component of the archaeal exosome complex.</text>
</comment>
<comment type="similarity">
    <text evidence="9">Belongs to the archaeal DnaG primase family.</text>
</comment>
<evidence type="ECO:0000256" key="3">
    <source>
        <dbReference type="ARBA" id="ARBA00022679"/>
    </source>
</evidence>
<dbReference type="GO" id="GO:0000178">
    <property type="term" value="C:exosome (RNase complex)"/>
    <property type="evidence" value="ECO:0007669"/>
    <property type="project" value="UniProtKB-KW"/>
</dbReference>
<dbReference type="GO" id="GO:0005737">
    <property type="term" value="C:cytoplasm"/>
    <property type="evidence" value="ECO:0007669"/>
    <property type="project" value="TreeGrafter"/>
</dbReference>
<dbReference type="SMART" id="SM00493">
    <property type="entry name" value="TOPRIM"/>
    <property type="match status" value="1"/>
</dbReference>
<feature type="compositionally biased region" description="Basic and acidic residues" evidence="10">
    <location>
        <begin position="340"/>
        <end position="355"/>
    </location>
</feature>
<dbReference type="NCBIfam" id="NF003108">
    <property type="entry name" value="PRK04031.1-1"/>
    <property type="match status" value="1"/>
</dbReference>
<dbReference type="GO" id="GO:0006269">
    <property type="term" value="P:DNA replication, synthesis of primer"/>
    <property type="evidence" value="ECO:0007669"/>
    <property type="project" value="UniProtKB-UniRule"/>
</dbReference>
<keyword evidence="3 9" id="KW-0808">Transferase</keyword>
<evidence type="ECO:0000256" key="2">
    <source>
        <dbReference type="ARBA" id="ARBA00022515"/>
    </source>
</evidence>
<feature type="compositionally biased region" description="Basic and acidic residues" evidence="10">
    <location>
        <begin position="321"/>
        <end position="330"/>
    </location>
</feature>
<dbReference type="PANTHER" id="PTHR30313">
    <property type="entry name" value="DNA PRIMASE"/>
    <property type="match status" value="1"/>
</dbReference>
<organism evidence="13 15">
    <name type="scientific">Thermococcus thioreducens</name>
    <dbReference type="NCBI Taxonomy" id="277988"/>
    <lineage>
        <taxon>Archaea</taxon>
        <taxon>Methanobacteriati</taxon>
        <taxon>Methanobacteriota</taxon>
        <taxon>Thermococci</taxon>
        <taxon>Thermococcales</taxon>
        <taxon>Thermococcaceae</taxon>
        <taxon>Thermococcus</taxon>
    </lineage>
</organism>
<dbReference type="Gene3D" id="3.40.1360.10">
    <property type="match status" value="1"/>
</dbReference>
<evidence type="ECO:0000313" key="12">
    <source>
        <dbReference type="EMBL" id="ASJ12019.1"/>
    </source>
</evidence>
<dbReference type="RefSeq" id="WP_055429031.1">
    <property type="nucleotide sequence ID" value="NZ_CP015105.1"/>
</dbReference>
<dbReference type="SUPFAM" id="SSF56731">
    <property type="entry name" value="DNA primase core"/>
    <property type="match status" value="1"/>
</dbReference>
<evidence type="ECO:0000256" key="4">
    <source>
        <dbReference type="ARBA" id="ARBA00022695"/>
    </source>
</evidence>
<dbReference type="OrthoDB" id="8643at2157"/>
<dbReference type="GO" id="GO:1990077">
    <property type="term" value="C:primosome complex"/>
    <property type="evidence" value="ECO:0007669"/>
    <property type="project" value="UniProtKB-KW"/>
</dbReference>
<dbReference type="EMBL" id="CP015105">
    <property type="protein sequence ID" value="ASJ12019.1"/>
    <property type="molecule type" value="Genomic_DNA"/>
</dbReference>
<dbReference type="STRING" id="277988.SAMN05216170_1559"/>
<dbReference type="PANTHER" id="PTHR30313:SF2">
    <property type="entry name" value="DNA PRIMASE"/>
    <property type="match status" value="1"/>
</dbReference>
<evidence type="ECO:0000259" key="11">
    <source>
        <dbReference type="PROSITE" id="PS50880"/>
    </source>
</evidence>
<keyword evidence="8 9" id="KW-0804">Transcription</keyword>
<reference evidence="14 16" key="3">
    <citation type="submission" date="2016-10" db="EMBL/GenBank/DDBJ databases">
        <authorList>
            <person name="de Groot N.N."/>
        </authorList>
    </citation>
    <scope>NUCLEOTIDE SEQUENCE [LARGE SCALE GENOMIC DNA]</scope>
    <source>
        <strain evidence="14 16">OGL-20</strain>
    </source>
</reference>
<dbReference type="InterPro" id="IPR020607">
    <property type="entry name" value="Primase_DnaG_arc"/>
</dbReference>
<comment type="catalytic activity">
    <reaction evidence="9">
        <text>ssDNA + n NTP = ssDNA/pppN(pN)n-1 hybrid + (n-1) diphosphate.</text>
        <dbReference type="EC" id="2.7.7.101"/>
    </reaction>
</comment>
<keyword evidence="17" id="KW-1185">Reference proteome</keyword>
<dbReference type="GO" id="GO:0000428">
    <property type="term" value="C:DNA-directed RNA polymerase complex"/>
    <property type="evidence" value="ECO:0007669"/>
    <property type="project" value="UniProtKB-KW"/>
</dbReference>